<dbReference type="EMBL" id="ML121566">
    <property type="protein sequence ID" value="RPB20926.1"/>
    <property type="molecule type" value="Genomic_DNA"/>
</dbReference>
<accession>A0A3N4LDZ4</accession>
<feature type="compositionally biased region" description="Low complexity" evidence="5">
    <location>
        <begin position="11"/>
        <end position="43"/>
    </location>
</feature>
<dbReference type="GO" id="GO:0008270">
    <property type="term" value="F:zinc ion binding"/>
    <property type="evidence" value="ECO:0007669"/>
    <property type="project" value="UniProtKB-KW"/>
</dbReference>
<dbReference type="Pfam" id="PF13639">
    <property type="entry name" value="zf-RING_2"/>
    <property type="match status" value="1"/>
</dbReference>
<dbReference type="InParanoid" id="A0A3N4LDZ4"/>
<keyword evidence="3" id="KW-0862">Zinc</keyword>
<organism evidence="7 8">
    <name type="scientific">Terfezia boudieri ATCC MYA-4762</name>
    <dbReference type="NCBI Taxonomy" id="1051890"/>
    <lineage>
        <taxon>Eukaryota</taxon>
        <taxon>Fungi</taxon>
        <taxon>Dikarya</taxon>
        <taxon>Ascomycota</taxon>
        <taxon>Pezizomycotina</taxon>
        <taxon>Pezizomycetes</taxon>
        <taxon>Pezizales</taxon>
        <taxon>Pezizaceae</taxon>
        <taxon>Terfezia</taxon>
    </lineage>
</organism>
<reference evidence="7 8" key="1">
    <citation type="journal article" date="2018" name="Nat. Ecol. Evol.">
        <title>Pezizomycetes genomes reveal the molecular basis of ectomycorrhizal truffle lifestyle.</title>
        <authorList>
            <person name="Murat C."/>
            <person name="Payen T."/>
            <person name="Noel B."/>
            <person name="Kuo A."/>
            <person name="Morin E."/>
            <person name="Chen J."/>
            <person name="Kohler A."/>
            <person name="Krizsan K."/>
            <person name="Balestrini R."/>
            <person name="Da Silva C."/>
            <person name="Montanini B."/>
            <person name="Hainaut M."/>
            <person name="Levati E."/>
            <person name="Barry K.W."/>
            <person name="Belfiori B."/>
            <person name="Cichocki N."/>
            <person name="Clum A."/>
            <person name="Dockter R.B."/>
            <person name="Fauchery L."/>
            <person name="Guy J."/>
            <person name="Iotti M."/>
            <person name="Le Tacon F."/>
            <person name="Lindquist E.A."/>
            <person name="Lipzen A."/>
            <person name="Malagnac F."/>
            <person name="Mello A."/>
            <person name="Molinier V."/>
            <person name="Miyauchi S."/>
            <person name="Poulain J."/>
            <person name="Riccioni C."/>
            <person name="Rubini A."/>
            <person name="Sitrit Y."/>
            <person name="Splivallo R."/>
            <person name="Traeger S."/>
            <person name="Wang M."/>
            <person name="Zifcakova L."/>
            <person name="Wipf D."/>
            <person name="Zambonelli A."/>
            <person name="Paolocci F."/>
            <person name="Nowrousian M."/>
            <person name="Ottonello S."/>
            <person name="Baldrian P."/>
            <person name="Spatafora J.W."/>
            <person name="Henrissat B."/>
            <person name="Nagy L.G."/>
            <person name="Aury J.M."/>
            <person name="Wincker P."/>
            <person name="Grigoriev I.V."/>
            <person name="Bonfante P."/>
            <person name="Martin F.M."/>
        </authorList>
    </citation>
    <scope>NUCLEOTIDE SEQUENCE [LARGE SCALE GENOMIC DNA]</scope>
    <source>
        <strain evidence="7 8">ATCC MYA-4762</strain>
    </source>
</reference>
<dbReference type="STRING" id="1051890.A0A3N4LDZ4"/>
<dbReference type="AlphaFoldDB" id="A0A3N4LDZ4"/>
<name>A0A3N4LDZ4_9PEZI</name>
<dbReference type="FunCoup" id="A0A3N4LDZ4">
    <property type="interactions" value="3"/>
</dbReference>
<evidence type="ECO:0000256" key="3">
    <source>
        <dbReference type="ARBA" id="ARBA00022833"/>
    </source>
</evidence>
<evidence type="ECO:0000256" key="5">
    <source>
        <dbReference type="SAM" id="MobiDB-lite"/>
    </source>
</evidence>
<sequence>MATYEDDHNLPPSSTSTPNATSTSTITSTSPPPATTTTRPSISDFFSSTPNPTNPSTLSASSAFATLAAAYSELAMSPVMEDLLAGLQTEAGNPNRSNGVPEGWTDGLERVARSDLKKDDICAICNSAFLDDPYPLVVRLPCHEMHVFDLECIEVWLRLHSTCPLDRTDLLQKKELPVPPTVEEEDGEWDDYYS</sequence>
<feature type="region of interest" description="Disordered" evidence="5">
    <location>
        <begin position="1"/>
        <end position="59"/>
    </location>
</feature>
<keyword evidence="1" id="KW-0479">Metal-binding</keyword>
<keyword evidence="2 4" id="KW-0863">Zinc-finger</keyword>
<dbReference type="PROSITE" id="PS50089">
    <property type="entry name" value="ZF_RING_2"/>
    <property type="match status" value="1"/>
</dbReference>
<dbReference type="OrthoDB" id="8062037at2759"/>
<dbReference type="PANTHER" id="PTHR14155:SF627">
    <property type="entry name" value="OS06G0192800 PROTEIN"/>
    <property type="match status" value="1"/>
</dbReference>
<dbReference type="InterPro" id="IPR001841">
    <property type="entry name" value="Znf_RING"/>
</dbReference>
<gene>
    <name evidence="7" type="ORF">L211DRAFT_841241</name>
</gene>
<evidence type="ECO:0000259" key="6">
    <source>
        <dbReference type="PROSITE" id="PS50089"/>
    </source>
</evidence>
<feature type="compositionally biased region" description="Polar residues" evidence="5">
    <location>
        <begin position="44"/>
        <end position="55"/>
    </location>
</feature>
<evidence type="ECO:0000256" key="4">
    <source>
        <dbReference type="PROSITE-ProRule" id="PRU00175"/>
    </source>
</evidence>
<dbReference type="Proteomes" id="UP000267821">
    <property type="component" value="Unassembled WGS sequence"/>
</dbReference>
<evidence type="ECO:0000313" key="8">
    <source>
        <dbReference type="Proteomes" id="UP000267821"/>
    </source>
</evidence>
<protein>
    <recommendedName>
        <fullName evidence="6">RING-type domain-containing protein</fullName>
    </recommendedName>
</protein>
<proteinExistence type="predicted"/>
<evidence type="ECO:0000313" key="7">
    <source>
        <dbReference type="EMBL" id="RPB20926.1"/>
    </source>
</evidence>
<dbReference type="InterPro" id="IPR053238">
    <property type="entry name" value="RING-H2_zinc_finger"/>
</dbReference>
<keyword evidence="8" id="KW-1185">Reference proteome</keyword>
<feature type="domain" description="RING-type" evidence="6">
    <location>
        <begin position="122"/>
        <end position="167"/>
    </location>
</feature>
<dbReference type="SUPFAM" id="SSF57850">
    <property type="entry name" value="RING/U-box"/>
    <property type="match status" value="1"/>
</dbReference>
<dbReference type="PANTHER" id="PTHR14155">
    <property type="entry name" value="RING FINGER DOMAIN-CONTAINING"/>
    <property type="match status" value="1"/>
</dbReference>
<dbReference type="InterPro" id="IPR013083">
    <property type="entry name" value="Znf_RING/FYVE/PHD"/>
</dbReference>
<evidence type="ECO:0000256" key="1">
    <source>
        <dbReference type="ARBA" id="ARBA00022723"/>
    </source>
</evidence>
<dbReference type="Gene3D" id="3.30.40.10">
    <property type="entry name" value="Zinc/RING finger domain, C3HC4 (zinc finger)"/>
    <property type="match status" value="1"/>
</dbReference>
<evidence type="ECO:0000256" key="2">
    <source>
        <dbReference type="ARBA" id="ARBA00022771"/>
    </source>
</evidence>